<dbReference type="SUPFAM" id="SSF56281">
    <property type="entry name" value="Metallo-hydrolase/oxidoreductase"/>
    <property type="match status" value="1"/>
</dbReference>
<feature type="signal peptide" evidence="1">
    <location>
        <begin position="1"/>
        <end position="25"/>
    </location>
</feature>
<proteinExistence type="predicted"/>
<evidence type="ECO:0000256" key="1">
    <source>
        <dbReference type="SAM" id="SignalP"/>
    </source>
</evidence>
<evidence type="ECO:0000313" key="3">
    <source>
        <dbReference type="EMBL" id="PKB25752.1"/>
    </source>
</evidence>
<dbReference type="InterPro" id="IPR036866">
    <property type="entry name" value="RibonucZ/Hydroxyglut_hydro"/>
</dbReference>
<sequence>MSAKPPLAALALLAAACAPIGGPIAGEPSASLPAPGATDRYTTAALASACQGKDGWTDPAPPAHVFGNTWYVGTCGITALLVTSPRGHVLVDAGMPAAAPLVAANVEKLGFAVSDIRWIVGGHEHFDHAGGIAELKRRSGAKVAALASWAQVMASGQPDPGDPQHDQLLREPLPPVAVDRVLADRDTVALGPIVLSAHATPAHSPGSTSWTWQSCEGAECRTITYADSTSTISADGYRFSRHPDRVAAIRTGLARVAALPCGVLVTPHPSASDLMGRMATGLKEDPRACAAYAAAAASRFATRLAADQALDAAEDAAR</sequence>
<dbReference type="Gene3D" id="3.60.15.10">
    <property type="entry name" value="Ribonuclease Z/Hydroxyacylglutathione hydrolase-like"/>
    <property type="match status" value="1"/>
</dbReference>
<dbReference type="Proteomes" id="UP000232587">
    <property type="component" value="Unassembled WGS sequence"/>
</dbReference>
<dbReference type="PANTHER" id="PTHR42951">
    <property type="entry name" value="METALLO-BETA-LACTAMASE DOMAIN-CONTAINING"/>
    <property type="match status" value="1"/>
</dbReference>
<evidence type="ECO:0000313" key="4">
    <source>
        <dbReference type="Proteomes" id="UP000232587"/>
    </source>
</evidence>
<dbReference type="RefSeq" id="WP_100866153.1">
    <property type="nucleotide sequence ID" value="NZ_PHUF01000002.1"/>
</dbReference>
<keyword evidence="1" id="KW-0732">Signal</keyword>
<organism evidence="3 4">
    <name type="scientific">Novosphingobium kunmingense</name>
    <dbReference type="NCBI Taxonomy" id="1211806"/>
    <lineage>
        <taxon>Bacteria</taxon>
        <taxon>Pseudomonadati</taxon>
        <taxon>Pseudomonadota</taxon>
        <taxon>Alphaproteobacteria</taxon>
        <taxon>Sphingomonadales</taxon>
        <taxon>Sphingomonadaceae</taxon>
        <taxon>Novosphingobium</taxon>
    </lineage>
</organism>
<dbReference type="EMBL" id="PHUF01000002">
    <property type="protein sequence ID" value="PKB25752.1"/>
    <property type="molecule type" value="Genomic_DNA"/>
</dbReference>
<dbReference type="PANTHER" id="PTHR42951:SF17">
    <property type="entry name" value="METALLO-BETA-LACTAMASE DOMAIN-CONTAINING PROTEIN"/>
    <property type="match status" value="1"/>
</dbReference>
<dbReference type="PROSITE" id="PS51257">
    <property type="entry name" value="PROKAR_LIPOPROTEIN"/>
    <property type="match status" value="1"/>
</dbReference>
<dbReference type="OrthoDB" id="9773738at2"/>
<accession>A0A2N0I3I7</accession>
<dbReference type="NCBIfam" id="NF012229">
    <property type="entry name" value="bla_class_B_core"/>
    <property type="match status" value="1"/>
</dbReference>
<dbReference type="NCBIfam" id="NF033105">
    <property type="entry name" value="bla_subclass_B3"/>
    <property type="match status" value="1"/>
</dbReference>
<keyword evidence="4" id="KW-1185">Reference proteome</keyword>
<dbReference type="InterPro" id="IPR050855">
    <property type="entry name" value="NDM-1-like"/>
</dbReference>
<comment type="caution">
    <text evidence="3">The sequence shown here is derived from an EMBL/GenBank/DDBJ whole genome shotgun (WGS) entry which is preliminary data.</text>
</comment>
<feature type="chain" id="PRO_5014677258" evidence="1">
    <location>
        <begin position="26"/>
        <end position="318"/>
    </location>
</feature>
<dbReference type="InterPro" id="IPR001279">
    <property type="entry name" value="Metallo-B-lactamas"/>
</dbReference>
<dbReference type="Pfam" id="PF00753">
    <property type="entry name" value="Lactamase_B"/>
    <property type="match status" value="1"/>
</dbReference>
<evidence type="ECO:0000259" key="2">
    <source>
        <dbReference type="SMART" id="SM00849"/>
    </source>
</evidence>
<name>A0A2N0I3I7_9SPHN</name>
<gene>
    <name evidence="3" type="ORF">B0I00_0959</name>
</gene>
<feature type="domain" description="Metallo-beta-lactamase" evidence="2">
    <location>
        <begin position="76"/>
        <end position="268"/>
    </location>
</feature>
<protein>
    <submittedName>
        <fullName evidence="3">Metallo-beta-lactamase class B</fullName>
    </submittedName>
</protein>
<reference evidence="3 4" key="1">
    <citation type="submission" date="2017-11" db="EMBL/GenBank/DDBJ databases">
        <title>Genomic Encyclopedia of Type Strains, Phase III (KMG-III): the genomes of soil and plant-associated and newly described type strains.</title>
        <authorList>
            <person name="Whitman W."/>
        </authorList>
    </citation>
    <scope>NUCLEOTIDE SEQUENCE [LARGE SCALE GENOMIC DNA]</scope>
    <source>
        <strain evidence="3 4">CGMCC 1.12274</strain>
    </source>
</reference>
<dbReference type="SMART" id="SM00849">
    <property type="entry name" value="Lactamase_B"/>
    <property type="match status" value="1"/>
</dbReference>
<dbReference type="AlphaFoldDB" id="A0A2N0I3I7"/>